<protein>
    <submittedName>
        <fullName evidence="2">AhpD family alkylhydroperoxidase</fullName>
    </submittedName>
</protein>
<keyword evidence="3" id="KW-1185">Reference proteome</keyword>
<dbReference type="PANTHER" id="PTHR33930:SF2">
    <property type="entry name" value="BLR3452 PROTEIN"/>
    <property type="match status" value="1"/>
</dbReference>
<dbReference type="AlphaFoldDB" id="A0A316GC22"/>
<name>A0A316GC22_9RHOB</name>
<dbReference type="Gene3D" id="1.20.1290.10">
    <property type="entry name" value="AhpD-like"/>
    <property type="match status" value="1"/>
</dbReference>
<dbReference type="InterPro" id="IPR029032">
    <property type="entry name" value="AhpD-like"/>
</dbReference>
<evidence type="ECO:0000313" key="2">
    <source>
        <dbReference type="EMBL" id="PWK57546.1"/>
    </source>
</evidence>
<organism evidence="2 3">
    <name type="scientific">Silicimonas algicola</name>
    <dbReference type="NCBI Taxonomy" id="1826607"/>
    <lineage>
        <taxon>Bacteria</taxon>
        <taxon>Pseudomonadati</taxon>
        <taxon>Pseudomonadota</taxon>
        <taxon>Alphaproteobacteria</taxon>
        <taxon>Rhodobacterales</taxon>
        <taxon>Paracoccaceae</taxon>
    </lineage>
</organism>
<keyword evidence="2" id="KW-0575">Peroxidase</keyword>
<proteinExistence type="predicted"/>
<evidence type="ECO:0000313" key="3">
    <source>
        <dbReference type="Proteomes" id="UP000245390"/>
    </source>
</evidence>
<dbReference type="GO" id="GO:0051920">
    <property type="term" value="F:peroxiredoxin activity"/>
    <property type="evidence" value="ECO:0007669"/>
    <property type="project" value="InterPro"/>
</dbReference>
<dbReference type="InterPro" id="IPR004675">
    <property type="entry name" value="AhpD_core"/>
</dbReference>
<sequence length="113" mass="11969">MDWKHHLDETSANLNTFRGLRPETGHGFTALHRAAMAEGAMTVREKELVALGIGIATRCVDCIGFHVHAAARAGASREDVADTISVAVMMGGGPAYMYGVKALEAFDQLVGVA</sequence>
<evidence type="ECO:0000259" key="1">
    <source>
        <dbReference type="Pfam" id="PF02627"/>
    </source>
</evidence>
<reference evidence="2 3" key="1">
    <citation type="submission" date="2018-05" db="EMBL/GenBank/DDBJ databases">
        <title>Genomic Encyclopedia of Type Strains, Phase IV (KMG-IV): sequencing the most valuable type-strain genomes for metagenomic binning, comparative biology and taxonomic classification.</title>
        <authorList>
            <person name="Goeker M."/>
        </authorList>
    </citation>
    <scope>NUCLEOTIDE SEQUENCE [LARGE SCALE GENOMIC DNA]</scope>
    <source>
        <strain evidence="2 3">DSM 103371</strain>
    </source>
</reference>
<dbReference type="KEGG" id="salo:EF888_13220"/>
<dbReference type="InterPro" id="IPR003779">
    <property type="entry name" value="CMD-like"/>
</dbReference>
<dbReference type="Pfam" id="PF02627">
    <property type="entry name" value="CMD"/>
    <property type="match status" value="1"/>
</dbReference>
<dbReference type="EMBL" id="QGGV01000002">
    <property type="protein sequence ID" value="PWK57546.1"/>
    <property type="molecule type" value="Genomic_DNA"/>
</dbReference>
<accession>A0A316GC22</accession>
<keyword evidence="2" id="KW-0560">Oxidoreductase</keyword>
<comment type="caution">
    <text evidence="2">The sequence shown here is derived from an EMBL/GenBank/DDBJ whole genome shotgun (WGS) entry which is preliminary data.</text>
</comment>
<dbReference type="SUPFAM" id="SSF69118">
    <property type="entry name" value="AhpD-like"/>
    <property type="match status" value="1"/>
</dbReference>
<feature type="domain" description="Carboxymuconolactone decarboxylase-like" evidence="1">
    <location>
        <begin position="22"/>
        <end position="104"/>
    </location>
</feature>
<dbReference type="OrthoDB" id="1683318at2"/>
<dbReference type="PANTHER" id="PTHR33930">
    <property type="entry name" value="ALKYL HYDROPEROXIDE REDUCTASE AHPD"/>
    <property type="match status" value="1"/>
</dbReference>
<dbReference type="NCBIfam" id="TIGR00778">
    <property type="entry name" value="ahpD_dom"/>
    <property type="match status" value="1"/>
</dbReference>
<dbReference type="Proteomes" id="UP000245390">
    <property type="component" value="Unassembled WGS sequence"/>
</dbReference>
<dbReference type="RefSeq" id="WP_109758149.1">
    <property type="nucleotide sequence ID" value="NZ_CP034588.1"/>
</dbReference>
<gene>
    <name evidence="2" type="ORF">C8D95_102190</name>
</gene>